<dbReference type="Pfam" id="PF01208">
    <property type="entry name" value="URO-D"/>
    <property type="match status" value="1"/>
</dbReference>
<dbReference type="RefSeq" id="WP_137636869.1">
    <property type="nucleotide sequence ID" value="NZ_BJDN01000003.1"/>
</dbReference>
<proteinExistence type="predicted"/>
<comment type="caution">
    <text evidence="2">The sequence shown here is derived from an EMBL/GenBank/DDBJ whole genome shotgun (WGS) entry which is preliminary data.</text>
</comment>
<dbReference type="Proteomes" id="UP001597104">
    <property type="component" value="Unassembled WGS sequence"/>
</dbReference>
<keyword evidence="3" id="KW-1185">Reference proteome</keyword>
<evidence type="ECO:0000313" key="2">
    <source>
        <dbReference type="EMBL" id="MFD0898554.1"/>
    </source>
</evidence>
<evidence type="ECO:0000313" key="3">
    <source>
        <dbReference type="Proteomes" id="UP001597104"/>
    </source>
</evidence>
<accession>A0ABW3EGH0</accession>
<dbReference type="PANTHER" id="PTHR47099:SF1">
    <property type="entry name" value="METHYLCOBAMIDE:COM METHYLTRANSFERASE MTBA"/>
    <property type="match status" value="1"/>
</dbReference>
<reference evidence="3" key="1">
    <citation type="journal article" date="2019" name="Int. J. Syst. Evol. Microbiol.">
        <title>The Global Catalogue of Microorganisms (GCM) 10K type strain sequencing project: providing services to taxonomists for standard genome sequencing and annotation.</title>
        <authorList>
            <consortium name="The Broad Institute Genomics Platform"/>
            <consortium name="The Broad Institute Genome Sequencing Center for Infectious Disease"/>
            <person name="Wu L."/>
            <person name="Ma J."/>
        </authorList>
    </citation>
    <scope>NUCLEOTIDE SEQUENCE [LARGE SCALE GENOMIC DNA]</scope>
    <source>
        <strain evidence="3">CCM 8925</strain>
    </source>
</reference>
<organism evidence="2 3">
    <name type="scientific">Loigolactobacillus binensis</name>
    <dbReference type="NCBI Taxonomy" id="2559922"/>
    <lineage>
        <taxon>Bacteria</taxon>
        <taxon>Bacillati</taxon>
        <taxon>Bacillota</taxon>
        <taxon>Bacilli</taxon>
        <taxon>Lactobacillales</taxon>
        <taxon>Lactobacillaceae</taxon>
        <taxon>Loigolactobacillus</taxon>
    </lineage>
</organism>
<gene>
    <name evidence="2" type="ORF">ACFQZ7_12600</name>
</gene>
<dbReference type="SUPFAM" id="SSF51726">
    <property type="entry name" value="UROD/MetE-like"/>
    <property type="match status" value="1"/>
</dbReference>
<evidence type="ECO:0000259" key="1">
    <source>
        <dbReference type="Pfam" id="PF01208"/>
    </source>
</evidence>
<dbReference type="InterPro" id="IPR052024">
    <property type="entry name" value="Methanogen_methyltrans"/>
</dbReference>
<dbReference type="Gene3D" id="3.20.20.210">
    <property type="match status" value="1"/>
</dbReference>
<sequence>MLSKRERFQRILLRQPVDRSLYSAWYHFIKTEADPRKLADATIEMQRKYNWDWLKVNPSVIHLAQVFGNEYDYSQYQGVYPLQTKQIIQTADDLGKVQFTTVKRSRTLREHTEMIDKIIRTFPELPVVATIFSPLSILFLLLGCSPYVHQNIYGSNTKLNVIQILKEYPKEAQQALLNITKTLIDYINVLEQGNIDGIFYAVTGTGNRFVVPKDIFEEFSMPYDIKILKATKKSTRIILHTCKDYSNPKYFDQTYPIDGISWDSHQDHNPRVDDTFLHTIVGGIDHKNISKLTSRILVEKFKSLKYKLGDGNYMISPECIIPESTSSMILNSFNDNWEKGNS</sequence>
<dbReference type="EMBL" id="JBHTIO010000055">
    <property type="protein sequence ID" value="MFD0898554.1"/>
    <property type="molecule type" value="Genomic_DNA"/>
</dbReference>
<feature type="domain" description="Uroporphyrinogen decarboxylase (URO-D)" evidence="1">
    <location>
        <begin position="19"/>
        <end position="326"/>
    </location>
</feature>
<protein>
    <submittedName>
        <fullName evidence="2">Uroporphyrinogen decarboxylase family protein</fullName>
    </submittedName>
</protein>
<name>A0ABW3EGH0_9LACO</name>
<dbReference type="InterPro" id="IPR000257">
    <property type="entry name" value="Uroporphyrinogen_deCOase"/>
</dbReference>
<dbReference type="InterPro" id="IPR038071">
    <property type="entry name" value="UROD/MetE-like_sf"/>
</dbReference>
<dbReference type="PANTHER" id="PTHR47099">
    <property type="entry name" value="METHYLCOBAMIDE:COM METHYLTRANSFERASE MTBA"/>
    <property type="match status" value="1"/>
</dbReference>